<dbReference type="Gene3D" id="3.30.565.60">
    <property type="match status" value="1"/>
</dbReference>
<feature type="domain" description="Schlafen AlbA-2" evidence="1">
    <location>
        <begin position="18"/>
        <end position="139"/>
    </location>
</feature>
<dbReference type="PANTHER" id="PTHR30595">
    <property type="entry name" value="GLPR-RELATED TRANSCRIPTIONAL REPRESSOR"/>
    <property type="match status" value="1"/>
</dbReference>
<dbReference type="RefSeq" id="WP_060620075.1">
    <property type="nucleotide sequence ID" value="NZ_CP010411.1"/>
</dbReference>
<dbReference type="PANTHER" id="PTHR30595:SF6">
    <property type="entry name" value="SCHLAFEN ALBA-2 DOMAIN-CONTAINING PROTEIN"/>
    <property type="match status" value="1"/>
</dbReference>
<gene>
    <name evidence="2" type="ORF">RY67_217</name>
</gene>
<evidence type="ECO:0000313" key="3">
    <source>
        <dbReference type="Proteomes" id="UP000067206"/>
    </source>
</evidence>
<evidence type="ECO:0000313" key="2">
    <source>
        <dbReference type="EMBL" id="ALE08293.1"/>
    </source>
</evidence>
<name>A0A0M4LSL4_BIFLI</name>
<protein>
    <submittedName>
        <fullName evidence="2">Putative transcriptional regulator</fullName>
    </submittedName>
</protein>
<reference evidence="2 3" key="1">
    <citation type="submission" date="2014-12" db="EMBL/GenBank/DDBJ databases">
        <title>Complete genome sequence of Bifidobacterium longum subsp. infantis BT1.</title>
        <authorList>
            <person name="Kim J.F."/>
            <person name="Kwak M.-J."/>
        </authorList>
    </citation>
    <scope>NUCLEOTIDE SEQUENCE [LARGE SCALE GENOMIC DNA]</scope>
    <source>
        <strain evidence="2 3">BT1</strain>
    </source>
</reference>
<dbReference type="AlphaFoldDB" id="A0A0M4LSL4"/>
<sequence length="487" mass="54941">MPEDYVELVKQLIGHVSETQTIEFKDSNARFEMIGRDIAALANSAIVEGQDYAYMVWGVEDLTHAIIGTSFDPLTAKRGNQELEIWLRVKLSSNAEFRFLSVDVDGKHVVVLRIWPAVGYPVSFDNVEYIRSGTSTQPLQKNSQREQRLWDLTRSGAFEDQIASRWLSRDEVLHKIDWARYFTQTGIPVPEGGSSILHYLVTDNIVKTLDSGQYAVTNLGALLFAANMDDFETVSRKAIRIIRYSGKDRIAATRSKIFLGGYADIDGVIDYIQALLPEQEVIDKGLRVTMNGYPELAIRELVGNMLIHQDLTIRGGGPLVEVFDDRVEFSNPGASLIQVPRLVNDPPQSRNPRLAKLARRLHICEEAGSGWDKIIRSCELMQLPAPEIQESRGDAPSMRVRLMQRRPYRDLTVDERLQACYWHACLQYANGNALTNASLRERFGLSTSSSSQISRLIADAISDRLIRPVDADAANKKMRYIPAWVRE</sequence>
<organism evidence="2 3">
    <name type="scientific">Bifidobacterium longum subsp. infantis</name>
    <dbReference type="NCBI Taxonomy" id="1682"/>
    <lineage>
        <taxon>Bacteria</taxon>
        <taxon>Bacillati</taxon>
        <taxon>Actinomycetota</taxon>
        <taxon>Actinomycetes</taxon>
        <taxon>Bifidobacteriales</taxon>
        <taxon>Bifidobacteriaceae</taxon>
        <taxon>Bifidobacterium</taxon>
    </lineage>
</organism>
<accession>A0A0M4LSL4</accession>
<dbReference type="Pfam" id="PF13749">
    <property type="entry name" value="HATPase_c_4"/>
    <property type="match status" value="1"/>
</dbReference>
<proteinExistence type="predicted"/>
<evidence type="ECO:0000259" key="1">
    <source>
        <dbReference type="Pfam" id="PF04326"/>
    </source>
</evidence>
<dbReference type="InterPro" id="IPR038461">
    <property type="entry name" value="Schlafen_AlbA_2_dom_sf"/>
</dbReference>
<dbReference type="InterPro" id="IPR038475">
    <property type="entry name" value="RecG_C_sf"/>
</dbReference>
<dbReference type="Gene3D" id="3.30.950.30">
    <property type="entry name" value="Schlafen, AAA domain"/>
    <property type="match status" value="1"/>
</dbReference>
<dbReference type="EMBL" id="CP010411">
    <property type="protein sequence ID" value="ALE08293.1"/>
    <property type="molecule type" value="Genomic_DNA"/>
</dbReference>
<dbReference type="Proteomes" id="UP000067206">
    <property type="component" value="Chromosome"/>
</dbReference>
<dbReference type="InterPro" id="IPR007421">
    <property type="entry name" value="Schlafen_AlbA_2_dom"/>
</dbReference>
<dbReference type="Pfam" id="PF04326">
    <property type="entry name" value="SLFN_AlbA_2"/>
    <property type="match status" value="1"/>
</dbReference>
<dbReference type="PATRIC" id="fig|1682.24.peg.215"/>